<keyword evidence="2" id="KW-1185">Reference proteome</keyword>
<dbReference type="EMBL" id="MLAK01000633">
    <property type="protein sequence ID" value="OHT09643.1"/>
    <property type="molecule type" value="Genomic_DNA"/>
</dbReference>
<dbReference type="VEuPathDB" id="TrichDB:TRFO_21354"/>
<evidence type="ECO:0000313" key="2">
    <source>
        <dbReference type="Proteomes" id="UP000179807"/>
    </source>
</evidence>
<dbReference type="GeneID" id="94836619"/>
<proteinExistence type="predicted"/>
<sequence length="451" mass="53514">MSDDSRVMEFSIDIIHDILPYISKYGPHDSKSHLFPTKRAGIHRRNIDRLSSYLSLVNNQINKLEGKIKKLNKKFAGDPQYYLCYDNDKNSLLRKYRFLQQKYNYKKYKSLKVGIDKYIQDKNCINHMLMIFVHNLLPENIAMIINETFFIISKWKSNEKIKRYKNAMKLYFNLFRKLKDPMYITDFDLFLHRLVQKASCAMIPQLYYFPFLKEEIDLSKYVFSKPSNYCISIDAFLENQKSNSFIKFSLSVIPFIFSLCNQFIHQLSNQKLSTILLLMFRLITDRLYEKYTKLVFYDTMDCQILWNYSYINVKEMFLPISMVHHINDSISIREFFQNDKNYLLAAELLNFIPFQINPMDILYYFHSMQVTVNVAANKNRNEALKKMMCFDDMFSLTIGTLWAADIPDFEQTVRISLLLSPKESISAVFEYAMAGMQALEIHCRKHVKSNS</sequence>
<evidence type="ECO:0008006" key="3">
    <source>
        <dbReference type="Google" id="ProtNLM"/>
    </source>
</evidence>
<dbReference type="RefSeq" id="XP_068362779.1">
    <property type="nucleotide sequence ID" value="XM_068501915.1"/>
</dbReference>
<evidence type="ECO:0000313" key="1">
    <source>
        <dbReference type="EMBL" id="OHT09643.1"/>
    </source>
</evidence>
<accession>A0A1J4KEL7</accession>
<reference evidence="1" key="1">
    <citation type="submission" date="2016-10" db="EMBL/GenBank/DDBJ databases">
        <authorList>
            <person name="Benchimol M."/>
            <person name="Almeida L.G."/>
            <person name="Vasconcelos A.T."/>
            <person name="Perreira-Neves A."/>
            <person name="Rosa I.A."/>
            <person name="Tasca T."/>
            <person name="Bogo M.R."/>
            <person name="de Souza W."/>
        </authorList>
    </citation>
    <scope>NUCLEOTIDE SEQUENCE [LARGE SCALE GENOMIC DNA]</scope>
    <source>
        <strain evidence="1">K</strain>
    </source>
</reference>
<dbReference type="Proteomes" id="UP000179807">
    <property type="component" value="Unassembled WGS sequence"/>
</dbReference>
<protein>
    <recommendedName>
        <fullName evidence="3">VPS9 domain-containing protein</fullName>
    </recommendedName>
</protein>
<comment type="caution">
    <text evidence="1">The sequence shown here is derived from an EMBL/GenBank/DDBJ whole genome shotgun (WGS) entry which is preliminary data.</text>
</comment>
<gene>
    <name evidence="1" type="ORF">TRFO_21354</name>
</gene>
<dbReference type="AlphaFoldDB" id="A0A1J4KEL7"/>
<name>A0A1J4KEL7_9EUKA</name>
<organism evidence="1 2">
    <name type="scientific">Tritrichomonas foetus</name>
    <dbReference type="NCBI Taxonomy" id="1144522"/>
    <lineage>
        <taxon>Eukaryota</taxon>
        <taxon>Metamonada</taxon>
        <taxon>Parabasalia</taxon>
        <taxon>Tritrichomonadida</taxon>
        <taxon>Tritrichomonadidae</taxon>
        <taxon>Tritrichomonas</taxon>
    </lineage>
</organism>